<dbReference type="InterPro" id="IPR039513">
    <property type="entry name" value="PL-6"/>
</dbReference>
<proteinExistence type="predicted"/>
<dbReference type="OrthoDB" id="6475864at2"/>
<dbReference type="HOGENOM" id="CLU_025672_0_0_10"/>
<feature type="signal peptide" evidence="2">
    <location>
        <begin position="1"/>
        <end position="19"/>
    </location>
</feature>
<dbReference type="KEGG" id="rmr:Rmar_1165"/>
<protein>
    <submittedName>
        <fullName evidence="3">Poly(Beta-D-mannuronate) lyase</fullName>
    </submittedName>
</protein>
<gene>
    <name evidence="3" type="ordered locus">Rmar_1165</name>
</gene>
<dbReference type="GO" id="GO:0016829">
    <property type="term" value="F:lyase activity"/>
    <property type="evidence" value="ECO:0007669"/>
    <property type="project" value="UniProtKB-KW"/>
</dbReference>
<keyword evidence="2" id="KW-0732">Signal</keyword>
<reference evidence="3 4" key="1">
    <citation type="journal article" date="2009" name="Stand. Genomic Sci.">
        <title>Complete genome sequence of Rhodothermus marinus type strain (R-10).</title>
        <authorList>
            <person name="Nolan M."/>
            <person name="Tindall B.J."/>
            <person name="Pomrenke H."/>
            <person name="Lapidus A."/>
            <person name="Copeland A."/>
            <person name="Glavina Del Rio T."/>
            <person name="Lucas S."/>
            <person name="Chen F."/>
            <person name="Tice H."/>
            <person name="Cheng J.F."/>
            <person name="Saunders E."/>
            <person name="Han C."/>
            <person name="Bruce D."/>
            <person name="Goodwin L."/>
            <person name="Chain P."/>
            <person name="Pitluck S."/>
            <person name="Ovchinikova G."/>
            <person name="Pati A."/>
            <person name="Ivanova N."/>
            <person name="Mavromatis K."/>
            <person name="Chen A."/>
            <person name="Palaniappan K."/>
            <person name="Land M."/>
            <person name="Hauser L."/>
            <person name="Chang Y.J."/>
            <person name="Jeffries C.D."/>
            <person name="Brettin T."/>
            <person name="Goker M."/>
            <person name="Bristow J."/>
            <person name="Eisen J.A."/>
            <person name="Markowitz V."/>
            <person name="Hugenholtz P."/>
            <person name="Kyrpides N.C."/>
            <person name="Klenk H.P."/>
            <person name="Detter J.C."/>
        </authorList>
    </citation>
    <scope>NUCLEOTIDE SEQUENCE [LARGE SCALE GENOMIC DNA]</scope>
    <source>
        <strain evidence="4">ATCC 43812 / DSM 4252 / R-10</strain>
    </source>
</reference>
<dbReference type="CAZy" id="PL6">
    <property type="family name" value="Polysaccharide Lyase Family 6"/>
</dbReference>
<dbReference type="InterPro" id="IPR011050">
    <property type="entry name" value="Pectin_lyase_fold/virulence"/>
</dbReference>
<organism evidence="3 4">
    <name type="scientific">Rhodothermus marinus (strain ATCC 43812 / DSM 4252 / R-10)</name>
    <name type="common">Rhodothermus obamensis</name>
    <dbReference type="NCBI Taxonomy" id="518766"/>
    <lineage>
        <taxon>Bacteria</taxon>
        <taxon>Pseudomonadati</taxon>
        <taxon>Rhodothermota</taxon>
        <taxon>Rhodothermia</taxon>
        <taxon>Rhodothermales</taxon>
        <taxon>Rhodothermaceae</taxon>
        <taxon>Rhodothermus</taxon>
    </lineage>
</organism>
<evidence type="ECO:0000313" key="4">
    <source>
        <dbReference type="Proteomes" id="UP000002221"/>
    </source>
</evidence>
<dbReference type="Pfam" id="PF14592">
    <property type="entry name" value="Chondroitinas_B"/>
    <property type="match status" value="1"/>
</dbReference>
<keyword evidence="3" id="KW-0456">Lyase</keyword>
<dbReference type="Proteomes" id="UP000002221">
    <property type="component" value="Chromosome"/>
</dbReference>
<name>D0MHU7_RHOM4</name>
<dbReference type="EMBL" id="CP001807">
    <property type="protein sequence ID" value="ACY48055.1"/>
    <property type="molecule type" value="Genomic_DNA"/>
</dbReference>
<dbReference type="Gene3D" id="2.160.20.10">
    <property type="entry name" value="Single-stranded right-handed beta-helix, Pectin lyase-like"/>
    <property type="match status" value="1"/>
</dbReference>
<sequence>MRPGIIILLLGCWVATARAQAVRYVTTPDELQTAIQAARPGDTIVMADGTWRDVAIIFEASGAPGDTITLRAETPGRVVLTGRSRLRIGGAYLKVEGLCFENGALPEGEGVIEFRANGRHAFHSRLTNTAIINYNPPRRETEYKWVSLYGRFNRVDHCYFAGKTNRGALLVVWLQDPPNDAPPAHRIDHNYFGPRPELGENGAEIIRIGTSARSMQEARVVVERNLFLETNGEIEIISNKSGGNIYRGNTFRRCRGTLTLRHGNGALVEGNFFFGEGIAGTGGVRIIGEDHRVLNNYFQDLTGTGYYAAISVVQGVPDSPLNRYFQVKRAVIAHNTFVNTERSFEIGIGASPDQSLPPEDLTIANNVVQTRLGAPIVTTHLEPVGKTTWAGNIFYGKPGSYPEGAATFAHPELVRSEDGLYRPAPTSPLIDTAHPDFALATDMDGQPRNDRTPDVGADEMSSAPVRWRPLSPADVGPDWLREANIEVKFGGRPSRLAPHTSGFPFEGVTSMSFYLERPAHVRISMFDLSGRRVMTVFDERVDEGSHVFRLDGSHLPTGTYLLVMETDCNERDYRLITIARP</sequence>
<dbReference type="RefSeq" id="WP_012843667.1">
    <property type="nucleotide sequence ID" value="NC_013501.1"/>
</dbReference>
<feature type="chain" id="PRO_5003012173" evidence="2">
    <location>
        <begin position="20"/>
        <end position="581"/>
    </location>
</feature>
<keyword evidence="4" id="KW-1185">Reference proteome</keyword>
<dbReference type="eggNOG" id="COG3291">
    <property type="taxonomic scope" value="Bacteria"/>
</dbReference>
<evidence type="ECO:0000256" key="2">
    <source>
        <dbReference type="SAM" id="SignalP"/>
    </source>
</evidence>
<dbReference type="InterPro" id="IPR012334">
    <property type="entry name" value="Pectin_lyas_fold"/>
</dbReference>
<evidence type="ECO:0000256" key="1">
    <source>
        <dbReference type="SAM" id="MobiDB-lite"/>
    </source>
</evidence>
<dbReference type="SMR" id="D0MHU7"/>
<dbReference type="CDD" id="cd14251">
    <property type="entry name" value="PL-6"/>
    <property type="match status" value="1"/>
</dbReference>
<dbReference type="STRING" id="518766.Rmar_1165"/>
<evidence type="ECO:0000313" key="3">
    <source>
        <dbReference type="EMBL" id="ACY48055.1"/>
    </source>
</evidence>
<feature type="region of interest" description="Disordered" evidence="1">
    <location>
        <begin position="442"/>
        <end position="462"/>
    </location>
</feature>
<accession>D0MHU7</accession>
<dbReference type="AlphaFoldDB" id="D0MHU7"/>
<dbReference type="SUPFAM" id="SSF51126">
    <property type="entry name" value="Pectin lyase-like"/>
    <property type="match status" value="1"/>
</dbReference>